<evidence type="ECO:0000256" key="2">
    <source>
        <dbReference type="ARBA" id="ARBA00022723"/>
    </source>
</evidence>
<dbReference type="Gene3D" id="3.40.630.10">
    <property type="entry name" value="Zn peptidases"/>
    <property type="match status" value="1"/>
</dbReference>
<evidence type="ECO:0000313" key="7">
    <source>
        <dbReference type="Proteomes" id="UP000321046"/>
    </source>
</evidence>
<dbReference type="OrthoDB" id="9782876at2"/>
<dbReference type="InterPro" id="IPR043795">
    <property type="entry name" value="N-alpha-Ac-DABA-like"/>
</dbReference>
<dbReference type="GO" id="GO:0016811">
    <property type="term" value="F:hydrolase activity, acting on carbon-nitrogen (but not peptide) bonds, in linear amides"/>
    <property type="evidence" value="ECO:0007669"/>
    <property type="project" value="InterPro"/>
</dbReference>
<keyword evidence="3" id="KW-0378">Hydrolase</keyword>
<proteinExistence type="predicted"/>
<dbReference type="PANTHER" id="PTHR37326">
    <property type="entry name" value="BLL3975 PROTEIN"/>
    <property type="match status" value="1"/>
</dbReference>
<protein>
    <submittedName>
        <fullName evidence="6">Deacylase</fullName>
    </submittedName>
</protein>
<dbReference type="Pfam" id="PF24827">
    <property type="entry name" value="AstE_AspA_cat"/>
    <property type="match status" value="1"/>
</dbReference>
<organism evidence="6 7">
    <name type="scientific">Lujinxingia vulgaris</name>
    <dbReference type="NCBI Taxonomy" id="2600176"/>
    <lineage>
        <taxon>Bacteria</taxon>
        <taxon>Deltaproteobacteria</taxon>
        <taxon>Bradymonadales</taxon>
        <taxon>Lujinxingiaceae</taxon>
        <taxon>Lujinxingia</taxon>
    </lineage>
</organism>
<dbReference type="PIRSF" id="PIRSF039012">
    <property type="entry name" value="ASP"/>
    <property type="match status" value="1"/>
</dbReference>
<dbReference type="CDD" id="cd06251">
    <property type="entry name" value="M14_ASTE_ASPA-like"/>
    <property type="match status" value="1"/>
</dbReference>
<keyword evidence="2" id="KW-0479">Metal-binding</keyword>
<evidence type="ECO:0000313" key="6">
    <source>
        <dbReference type="EMBL" id="TXD32053.1"/>
    </source>
</evidence>
<evidence type="ECO:0000256" key="4">
    <source>
        <dbReference type="ARBA" id="ARBA00022833"/>
    </source>
</evidence>
<dbReference type="InterPro" id="IPR055438">
    <property type="entry name" value="AstE_AspA_cat"/>
</dbReference>
<dbReference type="PANTHER" id="PTHR37326:SF2">
    <property type="entry name" value="SUCCINYLGLUTAMATE DESUCCINYLASE_ASPARTOACYLASE FAMILY PROTEIN"/>
    <property type="match status" value="1"/>
</dbReference>
<dbReference type="AlphaFoldDB" id="A0A5C6X2C8"/>
<dbReference type="SUPFAM" id="SSF53187">
    <property type="entry name" value="Zn-dependent exopeptidases"/>
    <property type="match status" value="1"/>
</dbReference>
<feature type="domain" description="Succinylglutamate desuccinylase/Aspartoacylase catalytic" evidence="5">
    <location>
        <begin position="80"/>
        <end position="259"/>
    </location>
</feature>
<dbReference type="Proteomes" id="UP000321046">
    <property type="component" value="Unassembled WGS sequence"/>
</dbReference>
<accession>A0A5C6X2C8</accession>
<evidence type="ECO:0000259" key="5">
    <source>
        <dbReference type="Pfam" id="PF24827"/>
    </source>
</evidence>
<evidence type="ECO:0000256" key="3">
    <source>
        <dbReference type="ARBA" id="ARBA00022801"/>
    </source>
</evidence>
<dbReference type="GO" id="GO:0016788">
    <property type="term" value="F:hydrolase activity, acting on ester bonds"/>
    <property type="evidence" value="ECO:0007669"/>
    <property type="project" value="InterPro"/>
</dbReference>
<keyword evidence="4" id="KW-0862">Zinc</keyword>
<comment type="caution">
    <text evidence="6">The sequence shown here is derived from an EMBL/GenBank/DDBJ whole genome shotgun (WGS) entry which is preliminary data.</text>
</comment>
<comment type="cofactor">
    <cofactor evidence="1">
        <name>Zn(2+)</name>
        <dbReference type="ChEBI" id="CHEBI:29105"/>
    </cofactor>
</comment>
<name>A0A5C6X2C8_9DELT</name>
<reference evidence="6 7" key="1">
    <citation type="submission" date="2019-08" db="EMBL/GenBank/DDBJ databases">
        <title>Bradymonadales sp. TMQ2.</title>
        <authorList>
            <person name="Liang Q."/>
        </authorList>
    </citation>
    <scope>NUCLEOTIDE SEQUENCE [LARGE SCALE GENOMIC DNA]</scope>
    <source>
        <strain evidence="6 7">TMQ2</strain>
    </source>
</reference>
<dbReference type="GO" id="GO:0046872">
    <property type="term" value="F:metal ion binding"/>
    <property type="evidence" value="ECO:0007669"/>
    <property type="project" value="UniProtKB-KW"/>
</dbReference>
<gene>
    <name evidence="6" type="ORF">FRC96_19320</name>
</gene>
<evidence type="ECO:0000256" key="1">
    <source>
        <dbReference type="ARBA" id="ARBA00001947"/>
    </source>
</evidence>
<sequence>MSPVISSPLLRRTSPEVLPVTRSISEGEPAIVAPKVRRALVVNGVAVEPGERRRVEIPVGGLPTQTPLGLPVEIVRGVEPGPRVWVSAALHGDEVNGVEIVRALLDELDPKKMCGAVIAVPIVNVFGFINQSRYLPDRRDLNRSFPGSKKGSLAGRLARLFLDEIVGRCTHGIDLHTAAVGRYNFPHVRGDLSDGPTRQILEAFGADVMMDAAPPRGSLRQTAAKKKIPIVLFEGGEALRFDRPVVEVGLAGTKRVLEALGVTTFKDSGTPGARRESSQTSWVRARRAGILRVEVESGVFVKKGQRLGTVGDAFDTSAAPLKAPFDGIVLSHVTHPLVHQGEAMFHVAKL</sequence>
<dbReference type="EMBL" id="VOSL01000141">
    <property type="protein sequence ID" value="TXD32053.1"/>
    <property type="molecule type" value="Genomic_DNA"/>
</dbReference>
<dbReference type="InterPro" id="IPR053138">
    <property type="entry name" value="N-alpha-Ac-DABA_deacetylase"/>
</dbReference>